<dbReference type="EMBL" id="JBDXMI010000001">
    <property type="protein sequence ID" value="MEO9383130.1"/>
    <property type="molecule type" value="Genomic_DNA"/>
</dbReference>
<keyword evidence="7" id="KW-1185">Reference proteome</keyword>
<feature type="domain" description="HTH lysR-type" evidence="5">
    <location>
        <begin position="6"/>
        <end position="63"/>
    </location>
</feature>
<keyword evidence="2" id="KW-0805">Transcription regulation</keyword>
<dbReference type="InterPro" id="IPR000847">
    <property type="entry name" value="LysR_HTH_N"/>
</dbReference>
<dbReference type="PROSITE" id="PS50931">
    <property type="entry name" value="HTH_LYSR"/>
    <property type="match status" value="1"/>
</dbReference>
<dbReference type="InterPro" id="IPR058163">
    <property type="entry name" value="LysR-type_TF_proteobact-type"/>
</dbReference>
<evidence type="ECO:0000256" key="3">
    <source>
        <dbReference type="ARBA" id="ARBA00023125"/>
    </source>
</evidence>
<name>A0ABV0IPD3_9NEIS</name>
<keyword evidence="3" id="KW-0238">DNA-binding</keyword>
<dbReference type="Proteomes" id="UP001462502">
    <property type="component" value="Unassembled WGS sequence"/>
</dbReference>
<dbReference type="Pfam" id="PF00126">
    <property type="entry name" value="HTH_1"/>
    <property type="match status" value="1"/>
</dbReference>
<dbReference type="InterPro" id="IPR005119">
    <property type="entry name" value="LysR_subst-bd"/>
</dbReference>
<dbReference type="PRINTS" id="PR00039">
    <property type="entry name" value="HTHLYSR"/>
</dbReference>
<dbReference type="PANTHER" id="PTHR30537:SF79">
    <property type="entry name" value="TRANSCRIPTIONAL REGULATOR-RELATED"/>
    <property type="match status" value="1"/>
</dbReference>
<evidence type="ECO:0000256" key="2">
    <source>
        <dbReference type="ARBA" id="ARBA00023015"/>
    </source>
</evidence>
<protein>
    <submittedName>
        <fullName evidence="6">LysR substrate-binding domain-containing protein</fullName>
    </submittedName>
</protein>
<evidence type="ECO:0000313" key="7">
    <source>
        <dbReference type="Proteomes" id="UP001462502"/>
    </source>
</evidence>
<gene>
    <name evidence="6" type="ORF">ABI908_03235</name>
</gene>
<dbReference type="SUPFAM" id="SSF53850">
    <property type="entry name" value="Periplasmic binding protein-like II"/>
    <property type="match status" value="1"/>
</dbReference>
<dbReference type="SUPFAM" id="SSF46785">
    <property type="entry name" value="Winged helix' DNA-binding domain"/>
    <property type="match status" value="1"/>
</dbReference>
<dbReference type="PANTHER" id="PTHR30537">
    <property type="entry name" value="HTH-TYPE TRANSCRIPTIONAL REGULATOR"/>
    <property type="match status" value="1"/>
</dbReference>
<comment type="caution">
    <text evidence="6">The sequence shown here is derived from an EMBL/GenBank/DDBJ whole genome shotgun (WGS) entry which is preliminary data.</text>
</comment>
<accession>A0ABV0IPD3</accession>
<evidence type="ECO:0000256" key="1">
    <source>
        <dbReference type="ARBA" id="ARBA00009437"/>
    </source>
</evidence>
<organism evidence="6 7">
    <name type="scientific">Chromobacterium phragmitis</name>
    <dbReference type="NCBI Taxonomy" id="2202141"/>
    <lineage>
        <taxon>Bacteria</taxon>
        <taxon>Pseudomonadati</taxon>
        <taxon>Pseudomonadota</taxon>
        <taxon>Betaproteobacteria</taxon>
        <taxon>Neisseriales</taxon>
        <taxon>Chromobacteriaceae</taxon>
        <taxon>Chromobacterium</taxon>
    </lineage>
</organism>
<proteinExistence type="inferred from homology"/>
<dbReference type="InterPro" id="IPR036390">
    <property type="entry name" value="WH_DNA-bd_sf"/>
</dbReference>
<dbReference type="Gene3D" id="1.10.10.10">
    <property type="entry name" value="Winged helix-like DNA-binding domain superfamily/Winged helix DNA-binding domain"/>
    <property type="match status" value="1"/>
</dbReference>
<dbReference type="InterPro" id="IPR036388">
    <property type="entry name" value="WH-like_DNA-bd_sf"/>
</dbReference>
<dbReference type="CDD" id="cd08432">
    <property type="entry name" value="PBP2_GcdR_TrpI_HvrB_AmpR_like"/>
    <property type="match status" value="1"/>
</dbReference>
<evidence type="ECO:0000256" key="4">
    <source>
        <dbReference type="ARBA" id="ARBA00023163"/>
    </source>
</evidence>
<sequence>MGMVLPPLSALRAFVAVARLGSIVAASEELHVTHGAVSHQLRSLEEYLGVSLVNRKGRRVSLTEEGRIYAYQIRQALDNVSSVSERLRRRGRAQLLRVSVLPSFATHWLTPRLGDWMRHHPDLSLGLDASMAFVDFDVDGPDCAIRFGHGEWPGLHSQRLMGDSLLLVAAPRLFPDGTPSLERALSAAALQASESWETWLSGMTGELPPLRQPALEFTDSTPMLEAARQGLGVALTRRSIADQWLRAGELVLASEREVAHTSSYFLVWPHRSHGSPRLASFQAWLRRQAEAFERALSARPDPPYSA</sequence>
<keyword evidence="4" id="KW-0804">Transcription</keyword>
<evidence type="ECO:0000259" key="5">
    <source>
        <dbReference type="PROSITE" id="PS50931"/>
    </source>
</evidence>
<dbReference type="RefSeq" id="WP_347937501.1">
    <property type="nucleotide sequence ID" value="NZ_CP158160.1"/>
</dbReference>
<dbReference type="Pfam" id="PF03466">
    <property type="entry name" value="LysR_substrate"/>
    <property type="match status" value="1"/>
</dbReference>
<comment type="similarity">
    <text evidence="1">Belongs to the LysR transcriptional regulatory family.</text>
</comment>
<reference evidence="6 7" key="1">
    <citation type="submission" date="2024-05" db="EMBL/GenBank/DDBJ databases">
        <authorList>
            <person name="De Oliveira J.P."/>
            <person name="Noriler S.A."/>
            <person name="De Oliveira A.G."/>
            <person name="Sipoli D.S."/>
        </authorList>
    </citation>
    <scope>NUCLEOTIDE SEQUENCE [LARGE SCALE GENOMIC DNA]</scope>
    <source>
        <strain evidence="6 7">LABIM192</strain>
    </source>
</reference>
<evidence type="ECO:0000313" key="6">
    <source>
        <dbReference type="EMBL" id="MEO9383130.1"/>
    </source>
</evidence>
<dbReference type="Gene3D" id="3.40.190.10">
    <property type="entry name" value="Periplasmic binding protein-like II"/>
    <property type="match status" value="2"/>
</dbReference>